<sequence length="62" mass="6565">MTWTSIIGLFVVTLAAVVRGLESVAQTALVTLPVVIGSYMGIGHADYRVAIKTDNQQSGEQS</sequence>
<evidence type="ECO:0000313" key="1">
    <source>
        <dbReference type="EMBL" id="PIP00693.1"/>
    </source>
</evidence>
<name>A0A2G9X2B6_9HYPH</name>
<dbReference type="EMBL" id="NQVN01000001">
    <property type="protein sequence ID" value="PIP00693.1"/>
    <property type="molecule type" value="Genomic_DNA"/>
</dbReference>
<dbReference type="Proteomes" id="UP000231070">
    <property type="component" value="Unassembled WGS sequence"/>
</dbReference>
<accession>A0A2G9X2B6</accession>
<dbReference type="AlphaFoldDB" id="A0A2G9X2B6"/>
<organism evidence="1 2">
    <name type="scientific">Pleomorphomonas carboxyditropha</name>
    <dbReference type="NCBI Taxonomy" id="2023338"/>
    <lineage>
        <taxon>Bacteria</taxon>
        <taxon>Pseudomonadati</taxon>
        <taxon>Pseudomonadota</taxon>
        <taxon>Alphaproteobacteria</taxon>
        <taxon>Hyphomicrobiales</taxon>
        <taxon>Pleomorphomonadaceae</taxon>
        <taxon>Pleomorphomonas</taxon>
    </lineage>
</organism>
<evidence type="ECO:0000313" key="2">
    <source>
        <dbReference type="Proteomes" id="UP000231070"/>
    </source>
</evidence>
<keyword evidence="2" id="KW-1185">Reference proteome</keyword>
<gene>
    <name evidence="1" type="ORF">CJ014_00890</name>
</gene>
<comment type="caution">
    <text evidence="1">The sequence shown here is derived from an EMBL/GenBank/DDBJ whole genome shotgun (WGS) entry which is preliminary data.</text>
</comment>
<proteinExistence type="predicted"/>
<protein>
    <submittedName>
        <fullName evidence="1">Uncharacterized protein</fullName>
    </submittedName>
</protein>
<reference evidence="1 2" key="1">
    <citation type="submission" date="2017-08" db="EMBL/GenBank/DDBJ databases">
        <title>Pleomorphomonas carboxidotrophicus sp. nov., a new mesophilic hydrogenogenic carboxidotroph.</title>
        <authorList>
            <person name="Esquivel-Elizondo S."/>
            <person name="Krajmalnik-Brown R."/>
            <person name="Maldonado J."/>
        </authorList>
    </citation>
    <scope>NUCLEOTIDE SEQUENCE [LARGE SCALE GENOMIC DNA]</scope>
    <source>
        <strain evidence="1 2">SVCO-16</strain>
    </source>
</reference>